<dbReference type="PROSITE" id="PS50088">
    <property type="entry name" value="ANK_REPEAT"/>
    <property type="match status" value="3"/>
</dbReference>
<feature type="repeat" description="ANK" evidence="1">
    <location>
        <begin position="390"/>
        <end position="422"/>
    </location>
</feature>
<dbReference type="Gene3D" id="1.25.40.20">
    <property type="entry name" value="Ankyrin repeat-containing domain"/>
    <property type="match status" value="1"/>
</dbReference>
<dbReference type="InterPro" id="IPR053354">
    <property type="entry name" value="MGDG_epimerase"/>
</dbReference>
<dbReference type="OrthoDB" id="539213at2759"/>
<dbReference type="PROSITE" id="PS50297">
    <property type="entry name" value="ANK_REP_REGION"/>
    <property type="match status" value="3"/>
</dbReference>
<dbReference type="PRINTS" id="PR01415">
    <property type="entry name" value="ANKYRIN"/>
</dbReference>
<evidence type="ECO:0000256" key="1">
    <source>
        <dbReference type="PROSITE-ProRule" id="PRU00023"/>
    </source>
</evidence>
<dbReference type="PANTHER" id="PTHR43558:SF6">
    <property type="entry name" value="REDUCTASE, PUTATIVE (AFU_ORTHOLOGUE AFUA_3G10540)-RELATED"/>
    <property type="match status" value="1"/>
</dbReference>
<comment type="caution">
    <text evidence="2">The sequence shown here is derived from an EMBL/GenBank/DDBJ whole genome shotgun (WGS) entry which is preliminary data.</text>
</comment>
<keyword evidence="3" id="KW-1185">Reference proteome</keyword>
<dbReference type="InterPro" id="IPR002110">
    <property type="entry name" value="Ankyrin_rpt"/>
</dbReference>
<organism evidence="2 3">
    <name type="scientific">Ambispora leptoticha</name>
    <dbReference type="NCBI Taxonomy" id="144679"/>
    <lineage>
        <taxon>Eukaryota</taxon>
        <taxon>Fungi</taxon>
        <taxon>Fungi incertae sedis</taxon>
        <taxon>Mucoromycota</taxon>
        <taxon>Glomeromycotina</taxon>
        <taxon>Glomeromycetes</taxon>
        <taxon>Archaeosporales</taxon>
        <taxon>Ambisporaceae</taxon>
        <taxon>Ambispora</taxon>
    </lineage>
</organism>
<feature type="non-terminal residue" evidence="2">
    <location>
        <position position="1"/>
    </location>
</feature>
<name>A0A9N9I4F2_9GLOM</name>
<keyword evidence="1" id="KW-0040">ANK repeat</keyword>
<dbReference type="PANTHER" id="PTHR43558">
    <property type="entry name" value="REDUCTASE, PUTATIVE (AFU_ORTHOLOGUE AFUA_3G10540)-RELATED"/>
    <property type="match status" value="1"/>
</dbReference>
<dbReference type="AlphaFoldDB" id="A0A9N9I4F2"/>
<proteinExistence type="predicted"/>
<dbReference type="InterPro" id="IPR036770">
    <property type="entry name" value="Ankyrin_rpt-contain_sf"/>
</dbReference>
<gene>
    <name evidence="2" type="ORF">ALEPTO_LOCUS12191</name>
</gene>
<dbReference type="EMBL" id="CAJVPS010025453">
    <property type="protein sequence ID" value="CAG8719017.1"/>
    <property type="molecule type" value="Genomic_DNA"/>
</dbReference>
<feature type="repeat" description="ANK" evidence="1">
    <location>
        <begin position="477"/>
        <end position="504"/>
    </location>
</feature>
<dbReference type="Proteomes" id="UP000789508">
    <property type="component" value="Unassembled WGS sequence"/>
</dbReference>
<feature type="non-terminal residue" evidence="2">
    <location>
        <position position="558"/>
    </location>
</feature>
<dbReference type="SMART" id="SM00248">
    <property type="entry name" value="ANK"/>
    <property type="match status" value="3"/>
</dbReference>
<dbReference type="Pfam" id="PF13606">
    <property type="entry name" value="Ank_3"/>
    <property type="match status" value="1"/>
</dbReference>
<reference evidence="2" key="1">
    <citation type="submission" date="2021-06" db="EMBL/GenBank/DDBJ databases">
        <authorList>
            <person name="Kallberg Y."/>
            <person name="Tangrot J."/>
            <person name="Rosling A."/>
        </authorList>
    </citation>
    <scope>NUCLEOTIDE SEQUENCE</scope>
    <source>
        <strain evidence="2">FL130A</strain>
    </source>
</reference>
<sequence>GSVLACLLPLPEEYSTFSRKTREYYHEKAYVSSDIDLFIYGLDEEAAKQKMLHIYNVVADNVPWEVTCVRAKSCVSIISQYPYRHIQIVLRLYQSPSEILTGFDVDCCSVGFDGENAWALPRAHQAITKQCNVVDLTRRSPSYEMRLAKYTERGFEIKVPSLDHSRIDPTIYDRSFEKLHGLARLLVLERLATPDFRFRYLEEKRECSLRPKHSKAGIYASRSWSRSQNLRRSKFENSDYETVQLPYGERFNAKRIKKLIYKKDMVMNSHWNQKTRKRILHRHPCFFGTMEQVFNDCCGTCPDPRTPEEKELQEEEDKIFVRGEISFIKDDPGRQAIGSFHPLTEDDWTEEAFIRPVREDLCVVSAKGNLEKIKKALVEEKVDVNARDYLGRTPLQLAVMGGFTDAVALLLAHDARITARMSDGRTAVHVAAMLGFMDILELLFKKSDINKKKAEKRDLKETLAETESQLVSLAWDHQFTPLEYAILFGRLEIAKLLIKYGANVKRPIKFSGLPIVYNNYYSSKKVYFPLSLSMLTRDQGMGLKIATLLLENGAMTSQ</sequence>
<evidence type="ECO:0000313" key="2">
    <source>
        <dbReference type="EMBL" id="CAG8719017.1"/>
    </source>
</evidence>
<dbReference type="SUPFAM" id="SSF48403">
    <property type="entry name" value="Ankyrin repeat"/>
    <property type="match status" value="1"/>
</dbReference>
<accession>A0A9N9I4F2</accession>
<protein>
    <submittedName>
        <fullName evidence="2">4950_t:CDS:1</fullName>
    </submittedName>
</protein>
<evidence type="ECO:0000313" key="3">
    <source>
        <dbReference type="Proteomes" id="UP000789508"/>
    </source>
</evidence>
<feature type="repeat" description="ANK" evidence="1">
    <location>
        <begin position="423"/>
        <end position="447"/>
    </location>
</feature>
<dbReference type="Pfam" id="PF12796">
    <property type="entry name" value="Ank_2"/>
    <property type="match status" value="1"/>
</dbReference>